<evidence type="ECO:0000256" key="1">
    <source>
        <dbReference type="SAM" id="MobiDB-lite"/>
    </source>
</evidence>
<dbReference type="AlphaFoldDB" id="A0AAW2E6R9"/>
<feature type="region of interest" description="Disordered" evidence="1">
    <location>
        <begin position="25"/>
        <end position="60"/>
    </location>
</feature>
<name>A0AAW2E6R9_9ROSI</name>
<reference evidence="2 3" key="1">
    <citation type="submission" date="2024-01" db="EMBL/GenBank/DDBJ databases">
        <title>A telomere-to-telomere, gap-free genome of sweet tea (Lithocarpus litseifolius).</title>
        <authorList>
            <person name="Zhou J."/>
        </authorList>
    </citation>
    <scope>NUCLEOTIDE SEQUENCE [LARGE SCALE GENOMIC DNA]</scope>
    <source>
        <strain evidence="2">Zhou-2022a</strain>
        <tissue evidence="2">Leaf</tissue>
    </source>
</reference>
<dbReference type="EMBL" id="JAZDWU010000001">
    <property type="protein sequence ID" value="KAL0017304.1"/>
    <property type="molecule type" value="Genomic_DNA"/>
</dbReference>
<dbReference type="Proteomes" id="UP001459277">
    <property type="component" value="Unassembled WGS sequence"/>
</dbReference>
<proteinExistence type="predicted"/>
<evidence type="ECO:0000313" key="3">
    <source>
        <dbReference type="Proteomes" id="UP001459277"/>
    </source>
</evidence>
<keyword evidence="3" id="KW-1185">Reference proteome</keyword>
<sequence>MINGAQLGSVIQGLRKVSNYQAQHALEGGPTTPGIKILGNQKEKKGVSPKGISKASVKGKKDFARTRLHKAWSPGVIEGGSTQHPSFSVSLFDFAPNEGANMSSADGDQQQRDASNFHFNAKPRTGMGNRPKGASCEAPNNPSAGREVILVENLSMHGKRVVQRAVAANCNLGNGQQVCHEALTVFPNGNGALGSLVFSGDGIGNRADKGMAEANRMEFEGRGDANAA</sequence>
<protein>
    <submittedName>
        <fullName evidence="2">Uncharacterized protein</fullName>
    </submittedName>
</protein>
<accession>A0AAW2E6R9</accession>
<gene>
    <name evidence="2" type="ORF">SO802_004373</name>
</gene>
<feature type="region of interest" description="Disordered" evidence="1">
    <location>
        <begin position="122"/>
        <end position="143"/>
    </location>
</feature>
<evidence type="ECO:0000313" key="2">
    <source>
        <dbReference type="EMBL" id="KAL0017304.1"/>
    </source>
</evidence>
<organism evidence="2 3">
    <name type="scientific">Lithocarpus litseifolius</name>
    <dbReference type="NCBI Taxonomy" id="425828"/>
    <lineage>
        <taxon>Eukaryota</taxon>
        <taxon>Viridiplantae</taxon>
        <taxon>Streptophyta</taxon>
        <taxon>Embryophyta</taxon>
        <taxon>Tracheophyta</taxon>
        <taxon>Spermatophyta</taxon>
        <taxon>Magnoliopsida</taxon>
        <taxon>eudicotyledons</taxon>
        <taxon>Gunneridae</taxon>
        <taxon>Pentapetalae</taxon>
        <taxon>rosids</taxon>
        <taxon>fabids</taxon>
        <taxon>Fagales</taxon>
        <taxon>Fagaceae</taxon>
        <taxon>Lithocarpus</taxon>
    </lineage>
</organism>
<comment type="caution">
    <text evidence="2">The sequence shown here is derived from an EMBL/GenBank/DDBJ whole genome shotgun (WGS) entry which is preliminary data.</text>
</comment>